<keyword evidence="2" id="KW-0378">Hydrolase</keyword>
<dbReference type="PANTHER" id="PTHR42103:SF2">
    <property type="entry name" value="AB HYDROLASE-1 DOMAIN-CONTAINING PROTEIN"/>
    <property type="match status" value="1"/>
</dbReference>
<dbReference type="SUPFAM" id="SSF53474">
    <property type="entry name" value="alpha/beta-Hydrolases"/>
    <property type="match status" value="1"/>
</dbReference>
<sequence length="222" mass="24691">MPDTTSEFPKESKVIMIPGPAGQIECLTAPPEADAVDKNRVALICHPHPLYGGTMRNKVTHMLEKAFRDMGAHTIRFNFRGVGESGGVFDDGVGEAEDLLAVYEWAKAAMPHCKFWLAGFSFGSYVAMRAVNEIDPEQFVTVAPPVERYDYTELAPPTCPWLVIQGDEDDVVSPRAVYEYVEQQNPKPQLVTMKAGHFFHRRLLDLKGAIKNGILRQVNTEG</sequence>
<gene>
    <name evidence="2" type="ORF">MNBD_GAMMA02-1564</name>
</gene>
<dbReference type="EMBL" id="UOFA01000250">
    <property type="protein sequence ID" value="VAW46024.1"/>
    <property type="molecule type" value="Genomic_DNA"/>
</dbReference>
<evidence type="ECO:0000313" key="2">
    <source>
        <dbReference type="EMBL" id="VAW46024.1"/>
    </source>
</evidence>
<dbReference type="InterPro" id="IPR029058">
    <property type="entry name" value="AB_hydrolase_fold"/>
</dbReference>
<dbReference type="InterPro" id="IPR000383">
    <property type="entry name" value="Xaa-Pro-like_dom"/>
</dbReference>
<dbReference type="PANTHER" id="PTHR42103">
    <property type="entry name" value="ALPHA/BETA-HYDROLASES SUPERFAMILY PROTEIN"/>
    <property type="match status" value="1"/>
</dbReference>
<evidence type="ECO:0000259" key="1">
    <source>
        <dbReference type="Pfam" id="PF02129"/>
    </source>
</evidence>
<protein>
    <submittedName>
        <fullName evidence="2">Alpha/beta hydrolase</fullName>
    </submittedName>
</protein>
<feature type="domain" description="Xaa-Pro dipeptidyl-peptidase-like" evidence="1">
    <location>
        <begin position="40"/>
        <end position="144"/>
    </location>
</feature>
<proteinExistence type="predicted"/>
<accession>A0A3B0WQP5</accession>
<dbReference type="Pfam" id="PF02129">
    <property type="entry name" value="Peptidase_S15"/>
    <property type="match status" value="1"/>
</dbReference>
<dbReference type="AlphaFoldDB" id="A0A3B0WQP5"/>
<reference evidence="2" key="1">
    <citation type="submission" date="2018-06" db="EMBL/GenBank/DDBJ databases">
        <authorList>
            <person name="Zhirakovskaya E."/>
        </authorList>
    </citation>
    <scope>NUCLEOTIDE SEQUENCE</scope>
</reference>
<dbReference type="GO" id="GO:0016787">
    <property type="term" value="F:hydrolase activity"/>
    <property type="evidence" value="ECO:0007669"/>
    <property type="project" value="UniProtKB-KW"/>
</dbReference>
<dbReference type="Gene3D" id="3.40.50.1820">
    <property type="entry name" value="alpha/beta hydrolase"/>
    <property type="match status" value="1"/>
</dbReference>
<name>A0A3B0WQP5_9ZZZZ</name>
<organism evidence="2">
    <name type="scientific">hydrothermal vent metagenome</name>
    <dbReference type="NCBI Taxonomy" id="652676"/>
    <lineage>
        <taxon>unclassified sequences</taxon>
        <taxon>metagenomes</taxon>
        <taxon>ecological metagenomes</taxon>
    </lineage>
</organism>